<keyword evidence="5" id="KW-0233">DNA recombination</keyword>
<dbReference type="PROSITE" id="PS00398">
    <property type="entry name" value="RECOMBINASES_2"/>
    <property type="match status" value="1"/>
</dbReference>
<dbReference type="InterPro" id="IPR006119">
    <property type="entry name" value="Resolv_N"/>
</dbReference>
<gene>
    <name evidence="9" type="ORF">LV82_01453</name>
</gene>
<evidence type="ECO:0000256" key="5">
    <source>
        <dbReference type="ARBA" id="ARBA00023172"/>
    </source>
</evidence>
<proteinExistence type="inferred from homology"/>
<name>A0A2S5JH57_9RHOB</name>
<dbReference type="GO" id="GO:0000150">
    <property type="term" value="F:DNA strand exchange activity"/>
    <property type="evidence" value="ECO:0007669"/>
    <property type="project" value="UniProtKB-KW"/>
</dbReference>
<dbReference type="PANTHER" id="PTHR30461:SF2">
    <property type="entry name" value="SERINE RECOMBINASE PINE-RELATED"/>
    <property type="match status" value="1"/>
</dbReference>
<evidence type="ECO:0000256" key="7">
    <source>
        <dbReference type="PROSITE-ProRule" id="PRU10137"/>
    </source>
</evidence>
<evidence type="ECO:0000259" key="8">
    <source>
        <dbReference type="PROSITE" id="PS51736"/>
    </source>
</evidence>
<dbReference type="CDD" id="cd03768">
    <property type="entry name" value="SR_ResInv"/>
    <property type="match status" value="1"/>
</dbReference>
<dbReference type="AlphaFoldDB" id="A0A2S5JH57"/>
<evidence type="ECO:0000256" key="4">
    <source>
        <dbReference type="ARBA" id="ARBA00023125"/>
    </source>
</evidence>
<organism evidence="9 10">
    <name type="scientific">Albidovulum inexpectatum</name>
    <dbReference type="NCBI Taxonomy" id="196587"/>
    <lineage>
        <taxon>Bacteria</taxon>
        <taxon>Pseudomonadati</taxon>
        <taxon>Pseudomonadota</taxon>
        <taxon>Alphaproteobacteria</taxon>
        <taxon>Rhodobacterales</taxon>
        <taxon>Paracoccaceae</taxon>
        <taxon>Albidovulum</taxon>
    </lineage>
</organism>
<dbReference type="PROSITE" id="PS51736">
    <property type="entry name" value="RECOMBINASES_3"/>
    <property type="match status" value="1"/>
</dbReference>
<dbReference type="InterPro" id="IPR050639">
    <property type="entry name" value="SSR_resolvase"/>
</dbReference>
<evidence type="ECO:0000313" key="9">
    <source>
        <dbReference type="EMBL" id="PPB80721.1"/>
    </source>
</evidence>
<dbReference type="Gene3D" id="3.40.50.1390">
    <property type="entry name" value="Resolvase, N-terminal catalytic domain"/>
    <property type="match status" value="1"/>
</dbReference>
<feature type="active site" description="O-(5'-phospho-DNA)-serine intermediate" evidence="6 7">
    <location>
        <position position="9"/>
    </location>
</feature>
<dbReference type="Pfam" id="PF00239">
    <property type="entry name" value="Resolvase"/>
    <property type="match status" value="1"/>
</dbReference>
<dbReference type="PROSITE" id="PS00397">
    <property type="entry name" value="RECOMBINASES_1"/>
    <property type="match status" value="1"/>
</dbReference>
<dbReference type="InterPro" id="IPR036162">
    <property type="entry name" value="Resolvase-like_N_sf"/>
</dbReference>
<dbReference type="EMBL" id="PRDS01000004">
    <property type="protein sequence ID" value="PPB80721.1"/>
    <property type="molecule type" value="Genomic_DNA"/>
</dbReference>
<dbReference type="FunFam" id="3.40.50.1390:FF:000001">
    <property type="entry name" value="DNA recombinase"/>
    <property type="match status" value="1"/>
</dbReference>
<dbReference type="Proteomes" id="UP000239736">
    <property type="component" value="Unassembled WGS sequence"/>
</dbReference>
<dbReference type="PANTHER" id="PTHR30461">
    <property type="entry name" value="DNA-INVERTASE FROM LAMBDOID PROPHAGE"/>
    <property type="match status" value="1"/>
</dbReference>
<evidence type="ECO:0000256" key="6">
    <source>
        <dbReference type="PIRSR" id="PIRSR606118-50"/>
    </source>
</evidence>
<evidence type="ECO:0000313" key="10">
    <source>
        <dbReference type="Proteomes" id="UP000239736"/>
    </source>
</evidence>
<comment type="caution">
    <text evidence="9">The sequence shown here is derived from an EMBL/GenBank/DDBJ whole genome shotgun (WGS) entry which is preliminary data.</text>
</comment>
<protein>
    <submittedName>
        <fullName evidence="9">DNA invertase Pin-like site-specific DNA recombinase</fullName>
    </submittedName>
</protein>
<dbReference type="SUPFAM" id="SSF53041">
    <property type="entry name" value="Resolvase-like"/>
    <property type="match status" value="1"/>
</dbReference>
<dbReference type="RefSeq" id="WP_104070345.1">
    <property type="nucleotide sequence ID" value="NZ_PRDS01000004.1"/>
</dbReference>
<dbReference type="GO" id="GO:0015074">
    <property type="term" value="P:DNA integration"/>
    <property type="evidence" value="ECO:0007669"/>
    <property type="project" value="UniProtKB-KW"/>
</dbReference>
<evidence type="ECO:0000256" key="1">
    <source>
        <dbReference type="ARBA" id="ARBA00009913"/>
    </source>
</evidence>
<evidence type="ECO:0000256" key="2">
    <source>
        <dbReference type="ARBA" id="ARBA00022908"/>
    </source>
</evidence>
<reference evidence="9 10" key="1">
    <citation type="submission" date="2018-01" db="EMBL/GenBank/DDBJ databases">
        <title>Genomic Encyclopedia of Archaeal and Bacterial Type Strains, Phase II (KMG-II): from individual species to whole genera.</title>
        <authorList>
            <person name="Goeker M."/>
        </authorList>
    </citation>
    <scope>NUCLEOTIDE SEQUENCE [LARGE SCALE GENOMIC DNA]</scope>
    <source>
        <strain evidence="9 10">DSM 12048</strain>
    </source>
</reference>
<sequence length="296" mass="33224">MLIGYARVSTLDQTTDAQVAQLRAAGCTRVEIEHASGADRARPVLRQVLARIRPGDTLVVVRIDRLARSLSHLLQILERLERRGAWFRSLSDPIDTASAQGLFTLQVLGAAAEFERALIRERTLAGLEAARARGRVGGNPRLKAREPQAIAQLRRARDESYFNRITDEAESWVPELRRMRPDLPWQDVVRAINARLPDGARKWTQARLIRAARRYVRDGLLPAEVLDRAPRRSGDDRLLVLVAGLRRANPDMTLAQIAQRLESMRIATPRGHARWYPSSVRVILQRAERAGLLAGG</sequence>
<accession>A0A2S5JH57</accession>
<dbReference type="InterPro" id="IPR006118">
    <property type="entry name" value="Recombinase_CS"/>
</dbReference>
<evidence type="ECO:0000256" key="3">
    <source>
        <dbReference type="ARBA" id="ARBA00023100"/>
    </source>
</evidence>
<dbReference type="SMART" id="SM00857">
    <property type="entry name" value="Resolvase"/>
    <property type="match status" value="1"/>
</dbReference>
<feature type="domain" description="Resolvase/invertase-type recombinase catalytic" evidence="8">
    <location>
        <begin position="1"/>
        <end position="134"/>
    </location>
</feature>
<keyword evidence="10" id="KW-1185">Reference proteome</keyword>
<comment type="similarity">
    <text evidence="1">Belongs to the site-specific recombinase resolvase family.</text>
</comment>
<keyword evidence="3" id="KW-0230">DNA invertase</keyword>
<dbReference type="GO" id="GO:0003677">
    <property type="term" value="F:DNA binding"/>
    <property type="evidence" value="ECO:0007669"/>
    <property type="project" value="UniProtKB-KW"/>
</dbReference>
<keyword evidence="2" id="KW-0229">DNA integration</keyword>
<keyword evidence="4" id="KW-0238">DNA-binding</keyword>
<dbReference type="OrthoDB" id="2290206at2"/>